<dbReference type="AlphaFoldDB" id="A0A5P8E5L7"/>
<protein>
    <submittedName>
        <fullName evidence="1">Uncharacterized protein</fullName>
    </submittedName>
</protein>
<gene>
    <name evidence="1" type="ORF">C7Y71_003810</name>
</gene>
<dbReference type="RefSeq" id="WP_111899289.1">
    <property type="nucleotide sequence ID" value="NZ_CP033459.1"/>
</dbReference>
<dbReference type="EMBL" id="CP033459">
    <property type="protein sequence ID" value="QFQ12217.1"/>
    <property type="molecule type" value="Genomic_DNA"/>
</dbReference>
<organism evidence="1 2">
    <name type="scientific">Pseudoprevotella muciniphila</name>
    <dbReference type="NCBI Taxonomy" id="2133944"/>
    <lineage>
        <taxon>Bacteria</taxon>
        <taxon>Pseudomonadati</taxon>
        <taxon>Bacteroidota</taxon>
        <taxon>Bacteroidia</taxon>
        <taxon>Bacteroidales</taxon>
        <taxon>Prevotellaceae</taxon>
        <taxon>Pseudoprevotella</taxon>
    </lineage>
</organism>
<keyword evidence="2" id="KW-1185">Reference proteome</keyword>
<proteinExistence type="predicted"/>
<evidence type="ECO:0000313" key="2">
    <source>
        <dbReference type="Proteomes" id="UP000249375"/>
    </source>
</evidence>
<evidence type="ECO:0000313" key="1">
    <source>
        <dbReference type="EMBL" id="QFQ12217.1"/>
    </source>
</evidence>
<name>A0A5P8E5L7_9BACT</name>
<reference evidence="1 2" key="1">
    <citation type="submission" date="2018-11" db="EMBL/GenBank/DDBJ databases">
        <authorList>
            <person name="Na S.W."/>
            <person name="Baik M."/>
        </authorList>
    </citation>
    <scope>NUCLEOTIDE SEQUENCE [LARGE SCALE GENOMIC DNA]</scope>
    <source>
        <strain evidence="1 2">E39</strain>
    </source>
</reference>
<dbReference type="KEGG" id="alq:C7Y71_003810"/>
<dbReference type="OrthoDB" id="1079023at2"/>
<accession>A0A5P8E5L7</accession>
<sequence>MLASEQTYQQIERALRKAHSKFQDAGENTPLTDIFLQVKQESGELLIFDDDDCEITRCVVEEWIGNLDEDFYENVVPVLRLSLINLKELTENFNVLKPYSFVLQDDERETVEDLYLVDDDTIVIDSDLLADLDDDLNAFWEELSKN</sequence>
<dbReference type="Proteomes" id="UP000249375">
    <property type="component" value="Chromosome"/>
</dbReference>